<comment type="caution">
    <text evidence="8">The sequence shown here is derived from an EMBL/GenBank/DDBJ whole genome shotgun (WGS) entry which is preliminary data.</text>
</comment>
<dbReference type="Gene3D" id="3.30.70.20">
    <property type="match status" value="2"/>
</dbReference>
<keyword evidence="5" id="KW-0408">Iron</keyword>
<keyword evidence="1" id="KW-0813">Transport</keyword>
<feature type="domain" description="4Fe-4S ferredoxin-type" evidence="7">
    <location>
        <begin position="160"/>
        <end position="190"/>
    </location>
</feature>
<dbReference type="InterPro" id="IPR017900">
    <property type="entry name" value="4Fe4S_Fe_S_CS"/>
</dbReference>
<dbReference type="InterPro" id="IPR050294">
    <property type="entry name" value="RnfB_subfamily"/>
</dbReference>
<evidence type="ECO:0000256" key="2">
    <source>
        <dbReference type="ARBA" id="ARBA00022485"/>
    </source>
</evidence>
<dbReference type="AlphaFoldDB" id="A0A8J7QIF3"/>
<reference evidence="8" key="1">
    <citation type="submission" date="2021-03" db="EMBL/GenBank/DDBJ databases">
        <authorList>
            <person name="Wang G."/>
        </authorList>
    </citation>
    <scope>NUCLEOTIDE SEQUENCE</scope>
    <source>
        <strain evidence="8">KCTC 12899</strain>
    </source>
</reference>
<evidence type="ECO:0000256" key="6">
    <source>
        <dbReference type="ARBA" id="ARBA00023014"/>
    </source>
</evidence>
<organism evidence="8 9">
    <name type="scientific">Acanthopleuribacter pedis</name>
    <dbReference type="NCBI Taxonomy" id="442870"/>
    <lineage>
        <taxon>Bacteria</taxon>
        <taxon>Pseudomonadati</taxon>
        <taxon>Acidobacteriota</taxon>
        <taxon>Holophagae</taxon>
        <taxon>Acanthopleuribacterales</taxon>
        <taxon>Acanthopleuribacteraceae</taxon>
        <taxon>Acanthopleuribacter</taxon>
    </lineage>
</organism>
<evidence type="ECO:0000313" key="8">
    <source>
        <dbReference type="EMBL" id="MBO1321311.1"/>
    </source>
</evidence>
<evidence type="ECO:0000256" key="3">
    <source>
        <dbReference type="ARBA" id="ARBA00022723"/>
    </source>
</evidence>
<evidence type="ECO:0000256" key="4">
    <source>
        <dbReference type="ARBA" id="ARBA00022982"/>
    </source>
</evidence>
<dbReference type="PROSITE" id="PS00198">
    <property type="entry name" value="4FE4S_FER_1"/>
    <property type="match status" value="2"/>
</dbReference>
<evidence type="ECO:0000256" key="5">
    <source>
        <dbReference type="ARBA" id="ARBA00023004"/>
    </source>
</evidence>
<dbReference type="GO" id="GO:0046872">
    <property type="term" value="F:metal ion binding"/>
    <property type="evidence" value="ECO:0007669"/>
    <property type="project" value="UniProtKB-KW"/>
</dbReference>
<dbReference type="PROSITE" id="PS51379">
    <property type="entry name" value="4FE4S_FER_2"/>
    <property type="match status" value="3"/>
</dbReference>
<accession>A0A8J7QIF3</accession>
<evidence type="ECO:0000313" key="9">
    <source>
        <dbReference type="Proteomes" id="UP000664417"/>
    </source>
</evidence>
<evidence type="ECO:0000259" key="7">
    <source>
        <dbReference type="PROSITE" id="PS51379"/>
    </source>
</evidence>
<protein>
    <submittedName>
        <fullName evidence="8">4Fe-4S dicluster domain-containing protein</fullName>
    </submittedName>
</protein>
<keyword evidence="3" id="KW-0479">Metal-binding</keyword>
<evidence type="ECO:0000256" key="1">
    <source>
        <dbReference type="ARBA" id="ARBA00022448"/>
    </source>
</evidence>
<dbReference type="EMBL" id="JAFREP010000023">
    <property type="protein sequence ID" value="MBO1321311.1"/>
    <property type="molecule type" value="Genomic_DNA"/>
</dbReference>
<dbReference type="Pfam" id="PF00037">
    <property type="entry name" value="Fer4"/>
    <property type="match status" value="2"/>
</dbReference>
<feature type="domain" description="4Fe-4S ferredoxin-type" evidence="7">
    <location>
        <begin position="47"/>
        <end position="77"/>
    </location>
</feature>
<dbReference type="Proteomes" id="UP000664417">
    <property type="component" value="Unassembled WGS sequence"/>
</dbReference>
<dbReference type="PANTHER" id="PTHR42859">
    <property type="entry name" value="OXIDOREDUCTASE"/>
    <property type="match status" value="1"/>
</dbReference>
<feature type="domain" description="4Fe-4S ferredoxin-type" evidence="7">
    <location>
        <begin position="123"/>
        <end position="159"/>
    </location>
</feature>
<dbReference type="RefSeq" id="WP_207861285.1">
    <property type="nucleotide sequence ID" value="NZ_JAFREP010000023.1"/>
</dbReference>
<keyword evidence="4" id="KW-0249">Electron transport</keyword>
<dbReference type="CDD" id="cd16373">
    <property type="entry name" value="DMSOR_beta_like"/>
    <property type="match status" value="1"/>
</dbReference>
<gene>
    <name evidence="8" type="ORF">J3U88_22715</name>
</gene>
<proteinExistence type="predicted"/>
<dbReference type="InterPro" id="IPR017896">
    <property type="entry name" value="4Fe4S_Fe-S-bd"/>
</dbReference>
<keyword evidence="6" id="KW-0411">Iron-sulfur</keyword>
<keyword evidence="9" id="KW-1185">Reference proteome</keyword>
<dbReference type="SUPFAM" id="SSF54862">
    <property type="entry name" value="4Fe-4S ferredoxins"/>
    <property type="match status" value="1"/>
</dbReference>
<keyword evidence="2" id="KW-0004">4Fe-4S</keyword>
<sequence length="216" mass="23788">MANRDDQDHNRRGFLGEFFSHFRKGVGNQVDRKLGKMLKAPIRPPGARSELEFLASCTRCGACIQACPYGAIKKKPIEAGLTQSAPHIEPSVQACHLCETMPCIQACDDGALIPTKPEAVDMGTAVVQPEQCLTFDGKVCTLCYDACPYPERALTIGEDFHPRVLDACTGCGLCEQHCPVNPGGIQVYSPTRYRAERVEQDTFFGWIDVDDQPPKR</sequence>
<dbReference type="GO" id="GO:0051539">
    <property type="term" value="F:4 iron, 4 sulfur cluster binding"/>
    <property type="evidence" value="ECO:0007669"/>
    <property type="project" value="UniProtKB-KW"/>
</dbReference>
<name>A0A8J7QIF3_9BACT</name>
<dbReference type="PANTHER" id="PTHR42859:SF10">
    <property type="entry name" value="DIMETHYLSULFOXIDE REDUCTASE CHAIN B"/>
    <property type="match status" value="1"/>
</dbReference>